<organism evidence="1 2">
    <name type="scientific">Methylobacterium bullatum</name>
    <dbReference type="NCBI Taxonomy" id="570505"/>
    <lineage>
        <taxon>Bacteria</taxon>
        <taxon>Pseudomonadati</taxon>
        <taxon>Pseudomonadota</taxon>
        <taxon>Alphaproteobacteria</taxon>
        <taxon>Hyphomicrobiales</taxon>
        <taxon>Methylobacteriaceae</taxon>
        <taxon>Methylobacterium</taxon>
    </lineage>
</organism>
<dbReference type="AlphaFoldDB" id="A0AAV4Z9W2"/>
<accession>A0AAV4Z9W2</accession>
<reference evidence="1" key="2">
    <citation type="submission" date="2021-08" db="EMBL/GenBank/DDBJ databases">
        <authorList>
            <person name="Tani A."/>
            <person name="Ola A."/>
            <person name="Ogura Y."/>
            <person name="Katsura K."/>
            <person name="Hayashi T."/>
        </authorList>
    </citation>
    <scope>NUCLEOTIDE SEQUENCE</scope>
    <source>
        <strain evidence="1">DSM 21893</strain>
    </source>
</reference>
<name>A0AAV4Z9W2_9HYPH</name>
<proteinExistence type="predicted"/>
<comment type="caution">
    <text evidence="1">The sequence shown here is derived from an EMBL/GenBank/DDBJ whole genome shotgun (WGS) entry which is preliminary data.</text>
</comment>
<protein>
    <submittedName>
        <fullName evidence="1">Uncharacterized protein</fullName>
    </submittedName>
</protein>
<evidence type="ECO:0000313" key="2">
    <source>
        <dbReference type="Proteomes" id="UP001055307"/>
    </source>
</evidence>
<dbReference type="Proteomes" id="UP001055307">
    <property type="component" value="Unassembled WGS sequence"/>
</dbReference>
<reference evidence="1" key="1">
    <citation type="journal article" date="2016" name="Front. Microbiol.">
        <title>Genome Sequence of the Piezophilic, Mesophilic Sulfate-Reducing Bacterium Desulfovibrio indicus J2T.</title>
        <authorList>
            <person name="Cao J."/>
            <person name="Maignien L."/>
            <person name="Shao Z."/>
            <person name="Alain K."/>
            <person name="Jebbar M."/>
        </authorList>
    </citation>
    <scope>NUCLEOTIDE SEQUENCE</scope>
    <source>
        <strain evidence="1">DSM 21893</strain>
    </source>
</reference>
<sequence length="121" mass="13613">MEPALSVPDGWKNDIHGSIPSMSTDLPITLSRLRDIGWKEWDPVGLLTEGESWDQKPFADEYDDYLHKVVADFRSGRPLAEAVKYLLCIEREHMALGTRLGQKARAEATARSIQRFVVSSA</sequence>
<dbReference type="RefSeq" id="WP_192216362.1">
    <property type="nucleotide sequence ID" value="NZ_BPQF01000013.1"/>
</dbReference>
<dbReference type="EMBL" id="BPQF01000013">
    <property type="protein sequence ID" value="GJD40319.1"/>
    <property type="molecule type" value="Genomic_DNA"/>
</dbReference>
<keyword evidence="2" id="KW-1185">Reference proteome</keyword>
<gene>
    <name evidence="1" type="ORF">OICFNHDK_2787</name>
</gene>
<evidence type="ECO:0000313" key="1">
    <source>
        <dbReference type="EMBL" id="GJD40319.1"/>
    </source>
</evidence>